<dbReference type="GO" id="GO:0018741">
    <property type="term" value="F:linear primary-alkylsulfatase activity"/>
    <property type="evidence" value="ECO:0007669"/>
    <property type="project" value="TreeGrafter"/>
</dbReference>
<keyword evidence="3" id="KW-1185">Reference proteome</keyword>
<dbReference type="InterPro" id="IPR001279">
    <property type="entry name" value="Metallo-B-lactamas"/>
</dbReference>
<dbReference type="Gene3D" id="1.25.40.880">
    <property type="entry name" value="Alkyl sulfatase, dimerisation domain"/>
    <property type="match status" value="1"/>
</dbReference>
<protein>
    <recommendedName>
        <fullName evidence="1">Metallo-beta-lactamase domain-containing protein</fullName>
    </recommendedName>
</protein>
<dbReference type="Pfam" id="PF14863">
    <property type="entry name" value="Alkyl_sulf_dimr"/>
    <property type="match status" value="1"/>
</dbReference>
<proteinExistence type="predicted"/>
<reference evidence="2 3" key="1">
    <citation type="journal article" date="2018" name="PLoS ONE">
        <title>The draft genome of Kipferlia bialata reveals reductive genome evolution in fornicate parasites.</title>
        <authorList>
            <person name="Tanifuji G."/>
            <person name="Takabayashi S."/>
            <person name="Kume K."/>
            <person name="Takagi M."/>
            <person name="Nakayama T."/>
            <person name="Kamikawa R."/>
            <person name="Inagaki Y."/>
            <person name="Hashimoto T."/>
        </authorList>
    </citation>
    <scope>NUCLEOTIDE SEQUENCE [LARGE SCALE GENOMIC DNA]</scope>
    <source>
        <strain evidence="2">NY0173</strain>
    </source>
</reference>
<evidence type="ECO:0000259" key="1">
    <source>
        <dbReference type="SMART" id="SM00849"/>
    </source>
</evidence>
<evidence type="ECO:0000313" key="2">
    <source>
        <dbReference type="EMBL" id="GIQ79714.1"/>
    </source>
</evidence>
<dbReference type="InterPro" id="IPR036866">
    <property type="entry name" value="RibonucZ/Hydroxyglut_hydro"/>
</dbReference>
<dbReference type="Gene3D" id="3.60.15.30">
    <property type="entry name" value="Metallo-beta-lactamase domain"/>
    <property type="match status" value="1"/>
</dbReference>
<dbReference type="Pfam" id="PF00753">
    <property type="entry name" value="Lactamase_B"/>
    <property type="match status" value="1"/>
</dbReference>
<dbReference type="InterPro" id="IPR052195">
    <property type="entry name" value="Bact_Alkyl/Aryl-Sulfatase"/>
</dbReference>
<dbReference type="PANTHER" id="PTHR43223">
    <property type="entry name" value="ALKYL/ARYL-SULFATASE"/>
    <property type="match status" value="1"/>
</dbReference>
<dbReference type="SUPFAM" id="SSF56281">
    <property type="entry name" value="Metallo-hydrolase/oxidoreductase"/>
    <property type="match status" value="1"/>
</dbReference>
<sequence length="377" mass="41001">MSSATRIVKDFRKLCTLPFCAIIYTHSHQDHVGGAAAFTGSDPTIPIYARQGYGAEGTAFSRAGLTVQRFRGAAQMGVLLPPAGAQNSVSSAINQVRVNATSTRPYAGTDGGRVRPTVLISDPLSVTLGGVDVEIHPGTSETSDALYVYLPQSKVLCMGDAFYQSWPNTAPIRGAGHRDVLCWVQTLSSMLSLPFECAIGGHLEPLMGDAREVITNYRDALSHVHTSTIKCINKGMTPDQCVEAVTMPDHLLQCDYLTEYYGNVQWTVRGIFRGLLGWFSGDPTDLFRLPAKGEAERMAKLAGGVERLIAAARDAHMERDWQWCAQLCRHLLALEGGVDVSDTRLMRADCLDGLADAVLSINASNYYRTVAAMVRRE</sequence>
<gene>
    <name evidence="2" type="ORF">KIPB_000397</name>
</gene>
<name>A0A9K3CQF6_9EUKA</name>
<evidence type="ECO:0000313" key="3">
    <source>
        <dbReference type="Proteomes" id="UP000265618"/>
    </source>
</evidence>
<dbReference type="AlphaFoldDB" id="A0A9K3CQF6"/>
<dbReference type="Proteomes" id="UP000265618">
    <property type="component" value="Unassembled WGS sequence"/>
</dbReference>
<accession>A0A9K3CQF6</accession>
<comment type="caution">
    <text evidence="2">The sequence shown here is derived from an EMBL/GenBank/DDBJ whole genome shotgun (WGS) entry which is preliminary data.</text>
</comment>
<dbReference type="InterPro" id="IPR029228">
    <property type="entry name" value="Alkyl_sulf_dimr"/>
</dbReference>
<dbReference type="InterPro" id="IPR038536">
    <property type="entry name" value="Alkyl/aryl-sulf_dimr_sf"/>
</dbReference>
<dbReference type="GO" id="GO:0046983">
    <property type="term" value="F:protein dimerization activity"/>
    <property type="evidence" value="ECO:0007669"/>
    <property type="project" value="InterPro"/>
</dbReference>
<dbReference type="EMBL" id="BDIP01000045">
    <property type="protein sequence ID" value="GIQ79714.1"/>
    <property type="molecule type" value="Genomic_DNA"/>
</dbReference>
<organism evidence="2 3">
    <name type="scientific">Kipferlia bialata</name>
    <dbReference type="NCBI Taxonomy" id="797122"/>
    <lineage>
        <taxon>Eukaryota</taxon>
        <taxon>Metamonada</taxon>
        <taxon>Carpediemonas-like organisms</taxon>
        <taxon>Kipferlia</taxon>
    </lineage>
</organism>
<dbReference type="OrthoDB" id="449487at2759"/>
<dbReference type="PANTHER" id="PTHR43223:SF1">
    <property type="entry name" value="ALKYL_ARYL-SULFATASE BDS1"/>
    <property type="match status" value="1"/>
</dbReference>
<feature type="domain" description="Metallo-beta-lactamase" evidence="1">
    <location>
        <begin position="1"/>
        <end position="202"/>
    </location>
</feature>
<dbReference type="GO" id="GO:0018909">
    <property type="term" value="P:dodecyl sulfate metabolic process"/>
    <property type="evidence" value="ECO:0007669"/>
    <property type="project" value="TreeGrafter"/>
</dbReference>
<dbReference type="SMART" id="SM00849">
    <property type="entry name" value="Lactamase_B"/>
    <property type="match status" value="1"/>
</dbReference>